<feature type="transmembrane region" description="Helical" evidence="6">
    <location>
        <begin position="440"/>
        <end position="461"/>
    </location>
</feature>
<comment type="caution">
    <text evidence="9">The sequence shown here is derived from an EMBL/GenBank/DDBJ whole genome shotgun (WGS) entry which is preliminary data.</text>
</comment>
<feature type="transmembrane region" description="Helical" evidence="6">
    <location>
        <begin position="162"/>
        <end position="184"/>
    </location>
</feature>
<keyword evidence="3 6" id="KW-0812">Transmembrane</keyword>
<feature type="transmembrane region" description="Helical" evidence="6">
    <location>
        <begin position="204"/>
        <end position="231"/>
    </location>
</feature>
<comment type="function">
    <text evidence="6">NDH-1 shuttles electrons from NADH, via FMN and iron-sulfur (Fe-S) centers, to quinones in the respiratory chain. The immediate electron acceptor for the enzyme in this species is believed to be ubiquinone. Couples the redox reaction to proton translocation (for every two electrons transferred, four hydrogen ions are translocated across the cytoplasmic membrane), and thus conserves the redox energy in a proton gradient.</text>
</comment>
<keyword evidence="6" id="KW-1278">Translocase</keyword>
<protein>
    <recommendedName>
        <fullName evidence="6">NADH-quinone oxidoreductase subunit N</fullName>
        <ecNumber evidence="6">7.1.1.-</ecNumber>
    </recommendedName>
    <alternativeName>
        <fullName evidence="6">NADH dehydrogenase I subunit N</fullName>
    </alternativeName>
    <alternativeName>
        <fullName evidence="6">NDH-1 subunit N</fullName>
    </alternativeName>
</protein>
<keyword evidence="6" id="KW-0830">Ubiquinone</keyword>
<dbReference type="GO" id="GO:0042773">
    <property type="term" value="P:ATP synthesis coupled electron transport"/>
    <property type="evidence" value="ECO:0007669"/>
    <property type="project" value="InterPro"/>
</dbReference>
<dbReference type="EMBL" id="PGTL01000013">
    <property type="protein sequence ID" value="PJF42600.1"/>
    <property type="molecule type" value="Genomic_DNA"/>
</dbReference>
<feature type="transmembrane region" description="Helical" evidence="6">
    <location>
        <begin position="107"/>
        <end position="125"/>
    </location>
</feature>
<feature type="transmembrane region" description="Helical" evidence="6">
    <location>
        <begin position="405"/>
        <end position="428"/>
    </location>
</feature>
<feature type="transmembrane region" description="Helical" evidence="6">
    <location>
        <begin position="292"/>
        <end position="310"/>
    </location>
</feature>
<evidence type="ECO:0000256" key="3">
    <source>
        <dbReference type="ARBA" id="ARBA00022692"/>
    </source>
</evidence>
<proteinExistence type="inferred from homology"/>
<feature type="transmembrane region" description="Helical" evidence="6">
    <location>
        <begin position="71"/>
        <end position="95"/>
    </location>
</feature>
<organism evidence="9 10">
    <name type="scientific">Candidatus Thermofonsia Clade 1 bacterium</name>
    <dbReference type="NCBI Taxonomy" id="2364210"/>
    <lineage>
        <taxon>Bacteria</taxon>
        <taxon>Bacillati</taxon>
        <taxon>Chloroflexota</taxon>
        <taxon>Candidatus Thermofontia</taxon>
        <taxon>Candidatus Thermofonsia Clade 1</taxon>
    </lineage>
</organism>
<sequence>MLDLAAMNIGATFPALSLALGACILLIVDLSVPKERKEITLALSLIGVGVSFVIALLSINERSTAFMEMYIADSFTALTNLIVLAATFVGLLIAYDYLQRAGINRGEYYPLLLMSASGAMFMGSAGDLVTLLVALELLSIPLYVLSGFRRPDLRSEESAMKYFLLGVFSSGFLIYGIALIYGALGTTNLAEIFARVQAEQYVSPLLLVIGTALLLVGLGFKVAVVPFHLWTPDVYQGAPTSVTAYMSVTAKVGGFAALLRLMTVALPLFTVGQLPEVAPEQTILVHTAWQDTVAILAALTMILGNFVAIAQRDIKRLLAYSSIAHSGYLMMAVAAVGTFQVRGDEFGTPITSLAIAEEALRGALIYLAAYAFTNIGAFAVGMAVERSDATGTALDDFAGLGRTQPLLAGAMTIFMLSLIGIPLTGGFVGKWFVFFSTLNAGLTLLALIGVLTSVVSAYYYLRVVVKMWLESGEGEANVPPRLAGAVALCAIVTLIIGILPTVVAGLAESITLALLR</sequence>
<keyword evidence="5 6" id="KW-0472">Membrane</keyword>
<keyword evidence="6" id="KW-0520">NAD</keyword>
<evidence type="ECO:0000256" key="7">
    <source>
        <dbReference type="RuleBase" id="RU000320"/>
    </source>
</evidence>
<feature type="transmembrane region" description="Helical" evidence="6">
    <location>
        <begin position="40"/>
        <end position="59"/>
    </location>
</feature>
<dbReference type="HAMAP" id="MF_00445">
    <property type="entry name" value="NDH1_NuoN_1"/>
    <property type="match status" value="1"/>
</dbReference>
<feature type="transmembrane region" description="Helical" evidence="6">
    <location>
        <begin position="359"/>
        <end position="384"/>
    </location>
</feature>
<dbReference type="GO" id="GO:0048038">
    <property type="term" value="F:quinone binding"/>
    <property type="evidence" value="ECO:0007669"/>
    <property type="project" value="UniProtKB-KW"/>
</dbReference>
<dbReference type="GO" id="GO:0008137">
    <property type="term" value="F:NADH dehydrogenase (ubiquinone) activity"/>
    <property type="evidence" value="ECO:0007669"/>
    <property type="project" value="InterPro"/>
</dbReference>
<comment type="catalytic activity">
    <reaction evidence="6">
        <text>a quinone + NADH + 5 H(+)(in) = a quinol + NAD(+) + 4 H(+)(out)</text>
        <dbReference type="Rhea" id="RHEA:57888"/>
        <dbReference type="ChEBI" id="CHEBI:15378"/>
        <dbReference type="ChEBI" id="CHEBI:24646"/>
        <dbReference type="ChEBI" id="CHEBI:57540"/>
        <dbReference type="ChEBI" id="CHEBI:57945"/>
        <dbReference type="ChEBI" id="CHEBI:132124"/>
    </reaction>
</comment>
<evidence type="ECO:0000313" key="9">
    <source>
        <dbReference type="EMBL" id="PJF42600.1"/>
    </source>
</evidence>
<feature type="transmembrane region" description="Helical" evidence="6">
    <location>
        <begin position="317"/>
        <end position="339"/>
    </location>
</feature>
<evidence type="ECO:0000259" key="8">
    <source>
        <dbReference type="Pfam" id="PF00361"/>
    </source>
</evidence>
<evidence type="ECO:0000313" key="10">
    <source>
        <dbReference type="Proteomes" id="UP000228947"/>
    </source>
</evidence>
<evidence type="ECO:0000256" key="2">
    <source>
        <dbReference type="ARBA" id="ARBA00022475"/>
    </source>
</evidence>
<dbReference type="GO" id="GO:0005886">
    <property type="term" value="C:plasma membrane"/>
    <property type="evidence" value="ECO:0007669"/>
    <property type="project" value="UniProtKB-SubCell"/>
</dbReference>
<feature type="transmembrane region" description="Helical" evidence="6">
    <location>
        <begin position="482"/>
        <end position="507"/>
    </location>
</feature>
<dbReference type="AlphaFoldDB" id="A0A2M8PYJ9"/>
<dbReference type="InterPro" id="IPR010096">
    <property type="entry name" value="NADH-Q_OxRdtase_suN/2"/>
</dbReference>
<evidence type="ECO:0000256" key="5">
    <source>
        <dbReference type="ARBA" id="ARBA00023136"/>
    </source>
</evidence>
<evidence type="ECO:0000256" key="6">
    <source>
        <dbReference type="HAMAP-Rule" id="MF_00445"/>
    </source>
</evidence>
<feature type="transmembrane region" description="Helical" evidence="6">
    <location>
        <begin position="6"/>
        <end position="28"/>
    </location>
</feature>
<dbReference type="InterPro" id="IPR001750">
    <property type="entry name" value="ND/Mrp_TM"/>
</dbReference>
<evidence type="ECO:0000256" key="1">
    <source>
        <dbReference type="ARBA" id="ARBA00004127"/>
    </source>
</evidence>
<gene>
    <name evidence="6" type="primary">nuoN</name>
    <name evidence="9" type="ORF">CUN50_03610</name>
</gene>
<keyword evidence="2 6" id="KW-1003">Cell membrane</keyword>
<keyword evidence="6" id="KW-0874">Quinone</keyword>
<dbReference type="PANTHER" id="PTHR22773">
    <property type="entry name" value="NADH DEHYDROGENASE"/>
    <property type="match status" value="1"/>
</dbReference>
<keyword evidence="6" id="KW-0813">Transport</keyword>
<dbReference type="Proteomes" id="UP000228947">
    <property type="component" value="Unassembled WGS sequence"/>
</dbReference>
<name>A0A2M8PYJ9_9CHLR</name>
<dbReference type="GO" id="GO:0050136">
    <property type="term" value="F:NADH dehydrogenase (quinone) (non-electrogenic) activity"/>
    <property type="evidence" value="ECO:0007669"/>
    <property type="project" value="UniProtKB-UniRule"/>
</dbReference>
<keyword evidence="4 6" id="KW-1133">Transmembrane helix</keyword>
<feature type="domain" description="NADH:quinone oxidoreductase/Mrp antiporter transmembrane" evidence="8">
    <location>
        <begin position="352"/>
        <end position="455"/>
    </location>
</feature>
<comment type="subunit">
    <text evidence="6">NDH-1 is composed of 14 different subunits. Subunits NuoA, H, J, K, L, M, N constitute the membrane sector of the complex.</text>
</comment>
<evidence type="ECO:0000256" key="4">
    <source>
        <dbReference type="ARBA" id="ARBA00022989"/>
    </source>
</evidence>
<dbReference type="GO" id="GO:0012505">
    <property type="term" value="C:endomembrane system"/>
    <property type="evidence" value="ECO:0007669"/>
    <property type="project" value="UniProtKB-SubCell"/>
</dbReference>
<dbReference type="EC" id="7.1.1.-" evidence="6"/>
<feature type="domain" description="NADH:quinone oxidoreductase/Mrp antiporter transmembrane" evidence="8">
    <location>
        <begin position="125"/>
        <end position="337"/>
    </location>
</feature>
<accession>A0A2M8PYJ9</accession>
<dbReference type="Pfam" id="PF00361">
    <property type="entry name" value="Proton_antipo_M"/>
    <property type="match status" value="2"/>
</dbReference>
<comment type="subcellular location">
    <subcellularLocation>
        <location evidence="6">Cell membrane</location>
        <topology evidence="6">Multi-pass membrane protein</topology>
    </subcellularLocation>
    <subcellularLocation>
        <location evidence="1">Endomembrane system</location>
        <topology evidence="1">Multi-pass membrane protein</topology>
    </subcellularLocation>
    <subcellularLocation>
        <location evidence="7">Membrane</location>
        <topology evidence="7">Multi-pass membrane protein</topology>
    </subcellularLocation>
</comment>
<reference evidence="9 10" key="1">
    <citation type="submission" date="2017-11" db="EMBL/GenBank/DDBJ databases">
        <title>Evolution of Phototrophy in the Chloroflexi Phylum Driven by Horizontal Gene Transfer.</title>
        <authorList>
            <person name="Ward L.M."/>
            <person name="Hemp J."/>
            <person name="Shih P.M."/>
            <person name="Mcglynn S.E."/>
            <person name="Fischer W."/>
        </authorList>
    </citation>
    <scope>NUCLEOTIDE SEQUENCE [LARGE SCALE GENOMIC DNA]</scope>
    <source>
        <strain evidence="9">CP1_1M</strain>
    </source>
</reference>
<comment type="similarity">
    <text evidence="6">Belongs to the complex I subunit 2 family.</text>
</comment>